<dbReference type="NCBIfam" id="TIGR00287">
    <property type="entry name" value="cas1"/>
    <property type="match status" value="1"/>
</dbReference>
<dbReference type="GO" id="GO:0003677">
    <property type="term" value="F:DNA binding"/>
    <property type="evidence" value="ECO:0007669"/>
    <property type="project" value="UniProtKB-KW"/>
</dbReference>
<dbReference type="InterPro" id="IPR002729">
    <property type="entry name" value="CRISPR-assoc_Cas1"/>
</dbReference>
<feature type="binding site" evidence="10">
    <location>
        <position position="238"/>
    </location>
    <ligand>
        <name>Mn(2+)</name>
        <dbReference type="ChEBI" id="CHEBI:29035"/>
    </ligand>
</feature>
<reference evidence="11 12" key="1">
    <citation type="submission" date="2019-06" db="EMBL/GenBank/DDBJ databases">
        <title>Genomic Encyclopedia of Archaeal and Bacterial Type Strains, Phase II (KMG-II): from individual species to whole genera.</title>
        <authorList>
            <person name="Goeker M."/>
        </authorList>
    </citation>
    <scope>NUCLEOTIDE SEQUENCE [LARGE SCALE GENOMIC DNA]</scope>
    <source>
        <strain evidence="11 12">DSM 24789</strain>
    </source>
</reference>
<accession>A0A543G1G6</accession>
<proteinExistence type="inferred from homology"/>
<keyword evidence="2 10" id="KW-0479">Metal-binding</keyword>
<dbReference type="HAMAP" id="MF_01470">
    <property type="entry name" value="Cas1"/>
    <property type="match status" value="1"/>
</dbReference>
<keyword evidence="1 10" id="KW-0540">Nuclease</keyword>
<dbReference type="GO" id="GO:0046872">
    <property type="term" value="F:metal ion binding"/>
    <property type="evidence" value="ECO:0007669"/>
    <property type="project" value="UniProtKB-UniRule"/>
</dbReference>
<keyword evidence="8 10" id="KW-0464">Manganese</keyword>
<dbReference type="PANTHER" id="PTHR34353:SF2">
    <property type="entry name" value="CRISPR-ASSOCIATED ENDONUCLEASE CAS1 1"/>
    <property type="match status" value="1"/>
</dbReference>
<evidence type="ECO:0000256" key="3">
    <source>
        <dbReference type="ARBA" id="ARBA00022759"/>
    </source>
</evidence>
<comment type="function">
    <text evidence="10">CRISPR (clustered regularly interspaced short palindromic repeat), is an adaptive immune system that provides protection against mobile genetic elements (viruses, transposable elements and conjugative plasmids). CRISPR clusters contain spacers, sequences complementary to antecedent mobile elements, and target invading nucleic acids. CRISPR clusters are transcribed and processed into CRISPR RNA (crRNA). Acts as a dsDNA endonuclease. Involved in the integration of spacer DNA into the CRISPR cassette.</text>
</comment>
<evidence type="ECO:0000256" key="8">
    <source>
        <dbReference type="ARBA" id="ARBA00023211"/>
    </source>
</evidence>
<evidence type="ECO:0000256" key="7">
    <source>
        <dbReference type="ARBA" id="ARBA00023125"/>
    </source>
</evidence>
<keyword evidence="6 10" id="KW-0051">Antiviral defense</keyword>
<keyword evidence="4 10" id="KW-0378">Hydrolase</keyword>
<evidence type="ECO:0000313" key="12">
    <source>
        <dbReference type="Proteomes" id="UP000320773"/>
    </source>
</evidence>
<dbReference type="GO" id="GO:0016787">
    <property type="term" value="F:hydrolase activity"/>
    <property type="evidence" value="ECO:0007669"/>
    <property type="project" value="UniProtKB-KW"/>
</dbReference>
<evidence type="ECO:0000256" key="9">
    <source>
        <dbReference type="ARBA" id="ARBA00038592"/>
    </source>
</evidence>
<feature type="binding site" evidence="10">
    <location>
        <position position="223"/>
    </location>
    <ligand>
        <name>Mn(2+)</name>
        <dbReference type="ChEBI" id="CHEBI:29035"/>
    </ligand>
</feature>
<comment type="subunit">
    <text evidence="9 10">Homodimer, forms a heterotetramer with a Cas2 homodimer.</text>
</comment>
<dbReference type="GO" id="GO:0051607">
    <property type="term" value="P:defense response to virus"/>
    <property type="evidence" value="ECO:0007669"/>
    <property type="project" value="UniProtKB-UniRule"/>
</dbReference>
<dbReference type="InterPro" id="IPR050646">
    <property type="entry name" value="Cas1"/>
</dbReference>
<comment type="caution">
    <text evidence="11">The sequence shown here is derived from an EMBL/GenBank/DDBJ whole genome shotgun (WGS) entry which is preliminary data.</text>
</comment>
<dbReference type="RefSeq" id="WP_089081096.1">
    <property type="nucleotide sequence ID" value="NZ_VFPJ01000001.1"/>
</dbReference>
<dbReference type="Proteomes" id="UP000320773">
    <property type="component" value="Unassembled WGS sequence"/>
</dbReference>
<dbReference type="EC" id="3.1.-.-" evidence="10"/>
<keyword evidence="3 10" id="KW-0255">Endonuclease</keyword>
<evidence type="ECO:0000256" key="10">
    <source>
        <dbReference type="HAMAP-Rule" id="MF_01470"/>
    </source>
</evidence>
<dbReference type="GO" id="GO:0043571">
    <property type="term" value="P:maintenance of CRISPR repeat elements"/>
    <property type="evidence" value="ECO:0007669"/>
    <property type="project" value="UniProtKB-UniRule"/>
</dbReference>
<comment type="cofactor">
    <cofactor evidence="10">
        <name>Mg(2+)</name>
        <dbReference type="ChEBI" id="CHEBI:18420"/>
    </cofactor>
    <cofactor evidence="10">
        <name>Mn(2+)</name>
        <dbReference type="ChEBI" id="CHEBI:29035"/>
    </cofactor>
</comment>
<dbReference type="AlphaFoldDB" id="A0A543G1G6"/>
<evidence type="ECO:0000256" key="5">
    <source>
        <dbReference type="ARBA" id="ARBA00022842"/>
    </source>
</evidence>
<organism evidence="11 12">
    <name type="scientific">Flavobacterium branchiophilum</name>
    <dbReference type="NCBI Taxonomy" id="55197"/>
    <lineage>
        <taxon>Bacteria</taxon>
        <taxon>Pseudomonadati</taxon>
        <taxon>Bacteroidota</taxon>
        <taxon>Flavobacteriia</taxon>
        <taxon>Flavobacteriales</taxon>
        <taxon>Flavobacteriaceae</taxon>
        <taxon>Flavobacterium</taxon>
    </lineage>
</organism>
<sequence length="325" mass="38780">MLSFPDFEKKRIVVVFTTEEQKFAIKNDNLVVKNSDDKIILQDTCHRVLSLWIIGNCSITSVLLKKSKKHGFPIFHLGSHFRLIGFWNSATEGNFLLRYKQYHYSNKEIAKKLVLNKIANQLALLKELRKKSAIEKTAMEQLESYINSIENKTEWKEILGVEGIASKVFFSAYFKDTNWKGRQPRAKMSALNVLMDIGYTFLFYWVENMLSLYGFDLYKGVYHQNFYQRKSLVCDIMEPFRCIIDSQLRKAYNLGQIKEEDFVIHRNQYQLKPEKAKEYTRWLLVAIMDYKEPLFYYCRDYYRSFISEKPIEHYPYFDYSKKNKK</sequence>
<dbReference type="CDD" id="cd09634">
    <property type="entry name" value="Cas1_I-II-III"/>
    <property type="match status" value="1"/>
</dbReference>
<evidence type="ECO:0000256" key="1">
    <source>
        <dbReference type="ARBA" id="ARBA00022722"/>
    </source>
</evidence>
<dbReference type="Gene3D" id="1.20.120.920">
    <property type="entry name" value="CRISPR-associated endonuclease Cas1, C-terminal domain"/>
    <property type="match status" value="1"/>
</dbReference>
<gene>
    <name evidence="10" type="primary">cas1</name>
    <name evidence="11" type="ORF">BC670_0770</name>
</gene>
<dbReference type="EMBL" id="VFPJ01000001">
    <property type="protein sequence ID" value="TQM39922.1"/>
    <property type="molecule type" value="Genomic_DNA"/>
</dbReference>
<name>A0A543G1G6_9FLAO</name>
<evidence type="ECO:0000256" key="2">
    <source>
        <dbReference type="ARBA" id="ARBA00022723"/>
    </source>
</evidence>
<dbReference type="InterPro" id="IPR027617">
    <property type="entry name" value="Cas1_PREFRAN"/>
</dbReference>
<evidence type="ECO:0000313" key="11">
    <source>
        <dbReference type="EMBL" id="TQM39922.1"/>
    </source>
</evidence>
<keyword evidence="7 10" id="KW-0238">DNA-binding</keyword>
<evidence type="ECO:0000256" key="6">
    <source>
        <dbReference type="ARBA" id="ARBA00023118"/>
    </source>
</evidence>
<protein>
    <recommendedName>
        <fullName evidence="10">CRISPR-associated endonuclease Cas1</fullName>
        <ecNumber evidence="10">3.1.-.-</ecNumber>
    </recommendedName>
</protein>
<keyword evidence="5 10" id="KW-0460">Magnesium</keyword>
<dbReference type="GO" id="GO:0004520">
    <property type="term" value="F:DNA endonuclease activity"/>
    <property type="evidence" value="ECO:0007669"/>
    <property type="project" value="InterPro"/>
</dbReference>
<dbReference type="InterPro" id="IPR042206">
    <property type="entry name" value="CRISPR-assoc_Cas1_C"/>
</dbReference>
<comment type="similarity">
    <text evidence="10">Belongs to the CRISPR-associated endonuclease Cas1 family.</text>
</comment>
<dbReference type="Pfam" id="PF01867">
    <property type="entry name" value="Cas_Cas1"/>
    <property type="match status" value="1"/>
</dbReference>
<dbReference type="PANTHER" id="PTHR34353">
    <property type="entry name" value="CRISPR-ASSOCIATED ENDONUCLEASE CAS1 1"/>
    <property type="match status" value="1"/>
</dbReference>
<evidence type="ECO:0000256" key="4">
    <source>
        <dbReference type="ARBA" id="ARBA00022801"/>
    </source>
</evidence>
<dbReference type="NCBIfam" id="TIGR04329">
    <property type="entry name" value="cas1_PREFRAN"/>
    <property type="match status" value="1"/>
</dbReference>
<feature type="binding site" evidence="10">
    <location>
        <position position="162"/>
    </location>
    <ligand>
        <name>Mn(2+)</name>
        <dbReference type="ChEBI" id="CHEBI:29035"/>
    </ligand>
</feature>